<dbReference type="Gene3D" id="1.10.110.10">
    <property type="entry name" value="Plant lipid-transfer and hydrophobic proteins"/>
    <property type="match status" value="1"/>
</dbReference>
<keyword evidence="4" id="KW-1185">Reference proteome</keyword>
<dbReference type="Pfam" id="PF14368">
    <property type="entry name" value="LTP_2"/>
    <property type="match status" value="1"/>
</dbReference>
<evidence type="ECO:0000256" key="1">
    <source>
        <dbReference type="SAM" id="MobiDB-lite"/>
    </source>
</evidence>
<feature type="region of interest" description="Disordered" evidence="1">
    <location>
        <begin position="564"/>
        <end position="583"/>
    </location>
</feature>
<dbReference type="Proteomes" id="UP001161247">
    <property type="component" value="Chromosome 1"/>
</dbReference>
<evidence type="ECO:0000259" key="2">
    <source>
        <dbReference type="PROSITE" id="PS51387"/>
    </source>
</evidence>
<protein>
    <submittedName>
        <fullName evidence="3">OLC1v1024683C1</fullName>
    </submittedName>
</protein>
<dbReference type="InterPro" id="IPR016169">
    <property type="entry name" value="FAD-bd_PCMH_sub2"/>
</dbReference>
<proteinExistence type="predicted"/>
<dbReference type="Gene3D" id="3.40.462.20">
    <property type="match status" value="1"/>
</dbReference>
<feature type="domain" description="FAD-binding PCMH-type" evidence="2">
    <location>
        <begin position="20"/>
        <end position="212"/>
    </location>
</feature>
<dbReference type="Pfam" id="PF01565">
    <property type="entry name" value="FAD_binding_4"/>
    <property type="match status" value="1"/>
</dbReference>
<dbReference type="CDD" id="cd00010">
    <property type="entry name" value="AAI_LTSS"/>
    <property type="match status" value="1"/>
</dbReference>
<dbReference type="EMBL" id="OX459118">
    <property type="protein sequence ID" value="CAI9090008.1"/>
    <property type="molecule type" value="Genomic_DNA"/>
</dbReference>
<name>A0AAV1C4Q4_OLDCO</name>
<dbReference type="AlphaFoldDB" id="A0AAV1C4Q4"/>
<accession>A0AAV1C4Q4</accession>
<dbReference type="InterPro" id="IPR006094">
    <property type="entry name" value="Oxid_FAD_bind_N"/>
</dbReference>
<reference evidence="3" key="1">
    <citation type="submission" date="2023-03" db="EMBL/GenBank/DDBJ databases">
        <authorList>
            <person name="Julca I."/>
        </authorList>
    </citation>
    <scope>NUCLEOTIDE SEQUENCE</scope>
</reference>
<evidence type="ECO:0000313" key="3">
    <source>
        <dbReference type="EMBL" id="CAI9090008.1"/>
    </source>
</evidence>
<dbReference type="PANTHER" id="PTHR32448">
    <property type="entry name" value="OS08G0158400 PROTEIN"/>
    <property type="match status" value="1"/>
</dbReference>
<gene>
    <name evidence="3" type="ORF">OLC1_LOCUS2254</name>
</gene>
<dbReference type="InterPro" id="IPR016140">
    <property type="entry name" value="Bifunc_inhib/LTP/seed_store"/>
</dbReference>
<dbReference type="SMART" id="SM00499">
    <property type="entry name" value="AAI"/>
    <property type="match status" value="1"/>
</dbReference>
<dbReference type="PROSITE" id="PS51387">
    <property type="entry name" value="FAD_PCMH"/>
    <property type="match status" value="1"/>
</dbReference>
<dbReference type="InterPro" id="IPR036318">
    <property type="entry name" value="FAD-bd_PCMH-like_sf"/>
</dbReference>
<dbReference type="GO" id="GO:0071949">
    <property type="term" value="F:FAD binding"/>
    <property type="evidence" value="ECO:0007669"/>
    <property type="project" value="InterPro"/>
</dbReference>
<dbReference type="InterPro" id="IPR016166">
    <property type="entry name" value="FAD-bd_PCMH"/>
</dbReference>
<evidence type="ECO:0000313" key="4">
    <source>
        <dbReference type="Proteomes" id="UP001161247"/>
    </source>
</evidence>
<dbReference type="SUPFAM" id="SSF56176">
    <property type="entry name" value="FAD-binding/transporter-associated domain-like"/>
    <property type="match status" value="1"/>
</dbReference>
<dbReference type="Gene3D" id="3.30.465.10">
    <property type="match status" value="1"/>
</dbReference>
<organism evidence="3 4">
    <name type="scientific">Oldenlandia corymbosa var. corymbosa</name>
    <dbReference type="NCBI Taxonomy" id="529605"/>
    <lineage>
        <taxon>Eukaryota</taxon>
        <taxon>Viridiplantae</taxon>
        <taxon>Streptophyta</taxon>
        <taxon>Embryophyta</taxon>
        <taxon>Tracheophyta</taxon>
        <taxon>Spermatophyta</taxon>
        <taxon>Magnoliopsida</taxon>
        <taxon>eudicotyledons</taxon>
        <taxon>Gunneridae</taxon>
        <taxon>Pentapetalae</taxon>
        <taxon>asterids</taxon>
        <taxon>lamiids</taxon>
        <taxon>Gentianales</taxon>
        <taxon>Rubiaceae</taxon>
        <taxon>Rubioideae</taxon>
        <taxon>Spermacoceae</taxon>
        <taxon>Hedyotis-Oldenlandia complex</taxon>
        <taxon>Oldenlandia</taxon>
    </lineage>
</organism>
<dbReference type="SUPFAM" id="SSF47699">
    <property type="entry name" value="Bifunctional inhibitor/lipid-transfer protein/seed storage 2S albumin"/>
    <property type="match status" value="1"/>
</dbReference>
<dbReference type="InterPro" id="IPR036312">
    <property type="entry name" value="Bifun_inhib/LTP/seed_sf"/>
</dbReference>
<sequence length="609" mass="67586">MALSPCGCCLLPLSLPRRRLEAQALVVIEFVNDEEGSKVVMAAAAWEWRRSKGAGIFGLVVSKVEKEEKLLACGGQGRGRRRPITRFLGRFNTGVGYGLVIDIENDTTWVESGATIGELYYAIAQESPVRGFPAGTTPVVGVGRHFSGGGNGYLNRKYGLSADNVVDTIVVDFRGQILNKESMGSDFFWAIRGGGGASFGVILPWKIKLVSVPPVVIVFRLAKTFEQKVIDLVHKWQCIASDLPDYLTIAVAIQRFGPLNQHSTEVIKNRSYNPFDANVKLKIDLVQKPLPYVAVQQFWKWCSEAEYPRLQLHPFGGIMGSISESKIPFPHRKSVLFEIMYIESWFNDGEGKNSEKYLNEVRGLYELMTPYVQSNPRGSYVNGDDLDFGTNGNDPCGAPILKLRLHGVQCTSRKVTDLEHWKSKKRIMAILVSVMMIASKGGSDLAEDKKECQDQIIDLSSCLPFLSEESKFPSPICCIHLAEKYDKEKRRCLCMAVRDRNEPGFGFKVNATLALALPFICHIQANVTQCIDFLQMDPQSPEAQIFKQSYDNILGNSSRNATTNVTDSSAYSSTNPSSSSRNHGKKWLNMGMAGFVSVWLMISSVICVI</sequence>
<feature type="compositionally biased region" description="Low complexity" evidence="1">
    <location>
        <begin position="568"/>
        <end position="580"/>
    </location>
</feature>